<evidence type="ECO:0000259" key="10">
    <source>
        <dbReference type="Pfam" id="PF22421"/>
    </source>
</evidence>
<name>U4KK09_ALTPJ</name>
<feature type="binding site" evidence="8">
    <location>
        <position position="227"/>
    </location>
    <ligand>
        <name>ATP</name>
        <dbReference type="ChEBI" id="CHEBI:30616"/>
    </ligand>
</feature>
<dbReference type="InterPro" id="IPR001412">
    <property type="entry name" value="aa-tRNA-synth_I_CS"/>
</dbReference>
<feature type="domain" description="Tyrosine--tRNA ligase SYY-like C-terminal" evidence="10">
    <location>
        <begin position="342"/>
        <end position="407"/>
    </location>
</feature>
<dbReference type="Proteomes" id="UP000032740">
    <property type="component" value="Chromosome"/>
</dbReference>
<keyword evidence="3 8" id="KW-0067">ATP-binding</keyword>
<feature type="short sequence motif" description="'KMSKS' region" evidence="8">
    <location>
        <begin position="224"/>
        <end position="228"/>
    </location>
</feature>
<organism evidence="11 12">
    <name type="scientific">Alteracholeplasma palmae (strain ATCC 49389 / J233)</name>
    <name type="common">Acholeplasma palmae</name>
    <dbReference type="NCBI Taxonomy" id="1318466"/>
    <lineage>
        <taxon>Bacteria</taxon>
        <taxon>Bacillati</taxon>
        <taxon>Mycoplasmatota</taxon>
        <taxon>Mollicutes</taxon>
        <taxon>Acholeplasmatales</taxon>
        <taxon>Acholeplasmataceae</taxon>
        <taxon>Acholeplasma</taxon>
    </lineage>
</organism>
<evidence type="ECO:0000256" key="6">
    <source>
        <dbReference type="ARBA" id="ARBA00023146"/>
    </source>
</evidence>
<dbReference type="FunFam" id="1.10.240.10:FF:000001">
    <property type="entry name" value="Tyrosine--tRNA ligase"/>
    <property type="match status" value="1"/>
</dbReference>
<dbReference type="EC" id="6.1.1.1" evidence="8"/>
<evidence type="ECO:0000256" key="8">
    <source>
        <dbReference type="HAMAP-Rule" id="MF_02006"/>
    </source>
</evidence>
<sequence length="412" mass="47051">MSVFEEMKWRGMIKDVSNEEEVKKALDEDKVKFYCGYDPTGESLTVGHLVQIVRMMFLQKYGHTPVVLVGGATGLIGDPRETTERKLLTLEKSLYNAEKIKKQLSYFLGDKAEFVNNHDWISKIDTISFLRDFGKHFNLNYMLAKDTIAKRLDTGISFTEFSYMIIQSIDFLHLYKHNNVRLQFGGSDQWGNITSGLELIRKVIGENNAMGMSSPLLLKSDGNKFGKSESGALWLDKDLTSPYEIYQYFLNTADKDIVNYLKTLTLLSKQEILELEASMQTEPEKRLAQKTLAKEVVTLMHGKKAYEQALKVTEALFTGDFNNLEETDFVLVSNSLDHIYLEESLNIVEVLKNLKLASSNREAREFINSNAVSLFDDKVTDPEFIVTKDMAKFNQFIVVKRGKKKSAIIIFK</sequence>
<keyword evidence="12" id="KW-1185">Reference proteome</keyword>
<evidence type="ECO:0000256" key="3">
    <source>
        <dbReference type="ARBA" id="ARBA00022840"/>
    </source>
</evidence>
<feature type="binding site" evidence="8">
    <location>
        <position position="34"/>
    </location>
    <ligand>
        <name>L-tyrosine</name>
        <dbReference type="ChEBI" id="CHEBI:58315"/>
    </ligand>
</feature>
<evidence type="ECO:0000256" key="7">
    <source>
        <dbReference type="ARBA" id="ARBA00048248"/>
    </source>
</evidence>
<dbReference type="SUPFAM" id="SSF55174">
    <property type="entry name" value="Alpha-L RNA-binding motif"/>
    <property type="match status" value="1"/>
</dbReference>
<evidence type="ECO:0000256" key="1">
    <source>
        <dbReference type="ARBA" id="ARBA00022598"/>
    </source>
</evidence>
<dbReference type="PRINTS" id="PR01040">
    <property type="entry name" value="TRNASYNTHTYR"/>
</dbReference>
<keyword evidence="5 8" id="KW-0648">Protein biosynthesis</keyword>
<dbReference type="Gene3D" id="1.10.240.10">
    <property type="entry name" value="Tyrosyl-Transfer RNA Synthetase"/>
    <property type="match status" value="1"/>
</dbReference>
<dbReference type="PANTHER" id="PTHR11766:SF0">
    <property type="entry name" value="TYROSINE--TRNA LIGASE, MITOCHONDRIAL"/>
    <property type="match status" value="1"/>
</dbReference>
<comment type="catalytic activity">
    <reaction evidence="7 8">
        <text>tRNA(Tyr) + L-tyrosine + ATP = L-tyrosyl-tRNA(Tyr) + AMP + diphosphate + H(+)</text>
        <dbReference type="Rhea" id="RHEA:10220"/>
        <dbReference type="Rhea" id="RHEA-COMP:9706"/>
        <dbReference type="Rhea" id="RHEA-COMP:9707"/>
        <dbReference type="ChEBI" id="CHEBI:15378"/>
        <dbReference type="ChEBI" id="CHEBI:30616"/>
        <dbReference type="ChEBI" id="CHEBI:33019"/>
        <dbReference type="ChEBI" id="CHEBI:58315"/>
        <dbReference type="ChEBI" id="CHEBI:78442"/>
        <dbReference type="ChEBI" id="CHEBI:78536"/>
        <dbReference type="ChEBI" id="CHEBI:456215"/>
        <dbReference type="EC" id="6.1.1.1"/>
    </reaction>
</comment>
<dbReference type="OrthoDB" id="9804243at2"/>
<dbReference type="Gene3D" id="3.10.290.10">
    <property type="entry name" value="RNA-binding S4 domain"/>
    <property type="match status" value="1"/>
</dbReference>
<dbReference type="InterPro" id="IPR054608">
    <property type="entry name" value="SYY-like_C"/>
</dbReference>
<dbReference type="GO" id="GO:0005524">
    <property type="term" value="F:ATP binding"/>
    <property type="evidence" value="ECO:0007669"/>
    <property type="project" value="UniProtKB-UniRule"/>
</dbReference>
<evidence type="ECO:0000313" key="11">
    <source>
        <dbReference type="EMBL" id="CCV63833.1"/>
    </source>
</evidence>
<dbReference type="EMBL" id="FO681347">
    <property type="protein sequence ID" value="CCV63833.1"/>
    <property type="molecule type" value="Genomic_DNA"/>
</dbReference>
<comment type="similarity">
    <text evidence="8">Belongs to the class-I aminoacyl-tRNA synthetase family. TyrS type 1 subfamily.</text>
</comment>
<dbReference type="NCBIfam" id="TIGR00234">
    <property type="entry name" value="tyrS"/>
    <property type="match status" value="1"/>
</dbReference>
<dbReference type="HOGENOM" id="CLU_024003_0_2_14"/>
<dbReference type="Pfam" id="PF00579">
    <property type="entry name" value="tRNA-synt_1b"/>
    <property type="match status" value="1"/>
</dbReference>
<dbReference type="STRING" id="1318466.BN85402560"/>
<dbReference type="GO" id="GO:0003723">
    <property type="term" value="F:RNA binding"/>
    <property type="evidence" value="ECO:0007669"/>
    <property type="project" value="UniProtKB-KW"/>
</dbReference>
<evidence type="ECO:0000256" key="4">
    <source>
        <dbReference type="ARBA" id="ARBA00022884"/>
    </source>
</evidence>
<proteinExistence type="inferred from homology"/>
<dbReference type="Pfam" id="PF22421">
    <property type="entry name" value="SYY_C-terminal"/>
    <property type="match status" value="1"/>
</dbReference>
<keyword evidence="6 8" id="KW-0030">Aminoacyl-tRNA synthetase</keyword>
<dbReference type="Gene3D" id="3.40.50.620">
    <property type="entry name" value="HUPs"/>
    <property type="match status" value="1"/>
</dbReference>
<dbReference type="PROSITE" id="PS50889">
    <property type="entry name" value="S4"/>
    <property type="match status" value="1"/>
</dbReference>
<evidence type="ECO:0000256" key="9">
    <source>
        <dbReference type="PROSITE-ProRule" id="PRU00182"/>
    </source>
</evidence>
<dbReference type="InterPro" id="IPR014729">
    <property type="entry name" value="Rossmann-like_a/b/a_fold"/>
</dbReference>
<dbReference type="PANTHER" id="PTHR11766">
    <property type="entry name" value="TYROSYL-TRNA SYNTHETASE"/>
    <property type="match status" value="1"/>
</dbReference>
<evidence type="ECO:0000256" key="5">
    <source>
        <dbReference type="ARBA" id="ARBA00022917"/>
    </source>
</evidence>
<dbReference type="InterPro" id="IPR036986">
    <property type="entry name" value="S4_RNA-bd_sf"/>
</dbReference>
<keyword evidence="4 9" id="KW-0694">RNA-binding</keyword>
<dbReference type="KEGG" id="apal:BN85402560"/>
<dbReference type="PROSITE" id="PS00178">
    <property type="entry name" value="AA_TRNA_LIGASE_I"/>
    <property type="match status" value="1"/>
</dbReference>
<dbReference type="CDD" id="cd00165">
    <property type="entry name" value="S4"/>
    <property type="match status" value="1"/>
</dbReference>
<dbReference type="GO" id="GO:0005829">
    <property type="term" value="C:cytosol"/>
    <property type="evidence" value="ECO:0007669"/>
    <property type="project" value="TreeGrafter"/>
</dbReference>
<keyword evidence="1 8" id="KW-0436">Ligase</keyword>
<accession>U4KK09</accession>
<dbReference type="InterPro" id="IPR002305">
    <property type="entry name" value="aa-tRNA-synth_Ic"/>
</dbReference>
<dbReference type="RefSeq" id="WP_026655544.1">
    <property type="nucleotide sequence ID" value="NC_022538.1"/>
</dbReference>
<feature type="short sequence motif" description="'HIGH' region" evidence="8">
    <location>
        <begin position="39"/>
        <end position="48"/>
    </location>
</feature>
<reference evidence="11 12" key="1">
    <citation type="journal article" date="2013" name="J. Mol. Microbiol. Biotechnol.">
        <title>Analysis of the Complete Genomes of Acholeplasma brassicae , A. palmae and A. laidlawii and Their Comparison to the Obligate Parasites from ' Candidatus Phytoplasma'.</title>
        <authorList>
            <person name="Kube M."/>
            <person name="Siewert C."/>
            <person name="Migdoll A.M."/>
            <person name="Duduk B."/>
            <person name="Holz S."/>
            <person name="Rabus R."/>
            <person name="Seemuller E."/>
            <person name="Mitrovic J."/>
            <person name="Muller I."/>
            <person name="Buttner C."/>
            <person name="Reinhardt R."/>
        </authorList>
    </citation>
    <scope>NUCLEOTIDE SEQUENCE [LARGE SCALE GENOMIC DNA]</scope>
    <source>
        <strain evidence="11 12">J233</strain>
    </source>
</reference>
<dbReference type="AlphaFoldDB" id="U4KK09"/>
<dbReference type="InterPro" id="IPR024107">
    <property type="entry name" value="Tyr-tRNA-ligase_bac_1"/>
</dbReference>
<gene>
    <name evidence="8 11" type="primary">tyrS</name>
    <name evidence="11" type="ORF">BN85402560</name>
</gene>
<dbReference type="CDD" id="cd00805">
    <property type="entry name" value="TyrRS_core"/>
    <property type="match status" value="1"/>
</dbReference>
<evidence type="ECO:0000313" key="12">
    <source>
        <dbReference type="Proteomes" id="UP000032740"/>
    </source>
</evidence>
<dbReference type="GO" id="GO:0006437">
    <property type="term" value="P:tyrosyl-tRNA aminoacylation"/>
    <property type="evidence" value="ECO:0007669"/>
    <property type="project" value="UniProtKB-UniRule"/>
</dbReference>
<keyword evidence="2 8" id="KW-0547">Nucleotide-binding</keyword>
<comment type="subunit">
    <text evidence="8">Homodimer.</text>
</comment>
<protein>
    <recommendedName>
        <fullName evidence="8">Tyrosine--tRNA ligase</fullName>
        <ecNumber evidence="8">6.1.1.1</ecNumber>
    </recommendedName>
    <alternativeName>
        <fullName evidence="8">Tyrosyl-tRNA synthetase</fullName>
        <shortName evidence="8">TyrRS</shortName>
    </alternativeName>
</protein>
<dbReference type="InterPro" id="IPR002307">
    <property type="entry name" value="Tyr-tRNA-ligase"/>
</dbReference>
<evidence type="ECO:0000256" key="2">
    <source>
        <dbReference type="ARBA" id="ARBA00022741"/>
    </source>
</evidence>
<comment type="function">
    <text evidence="8">Catalyzes the attachment of tyrosine to tRNA(Tyr) in a two-step reaction: tyrosine is first activated by ATP to form Tyr-AMP and then transferred to the acceptor end of tRNA(Tyr).</text>
</comment>
<dbReference type="SUPFAM" id="SSF52374">
    <property type="entry name" value="Nucleotidylyl transferase"/>
    <property type="match status" value="1"/>
</dbReference>
<dbReference type="HAMAP" id="MF_02006">
    <property type="entry name" value="Tyr_tRNA_synth_type1"/>
    <property type="match status" value="1"/>
</dbReference>
<comment type="subcellular location">
    <subcellularLocation>
        <location evidence="8">Cytoplasm</location>
    </subcellularLocation>
</comment>
<feature type="binding site" evidence="8">
    <location>
        <position position="163"/>
    </location>
    <ligand>
        <name>L-tyrosine</name>
        <dbReference type="ChEBI" id="CHEBI:58315"/>
    </ligand>
</feature>
<dbReference type="InterPro" id="IPR024088">
    <property type="entry name" value="Tyr-tRNA-ligase_bac-type"/>
</dbReference>
<feature type="binding site" evidence="8">
    <location>
        <position position="167"/>
    </location>
    <ligand>
        <name>L-tyrosine</name>
        <dbReference type="ChEBI" id="CHEBI:58315"/>
    </ligand>
</feature>
<keyword evidence="8" id="KW-0963">Cytoplasm</keyword>
<dbReference type="GO" id="GO:0004831">
    <property type="term" value="F:tyrosine-tRNA ligase activity"/>
    <property type="evidence" value="ECO:0007669"/>
    <property type="project" value="UniProtKB-UniRule"/>
</dbReference>